<evidence type="ECO:0000256" key="1">
    <source>
        <dbReference type="SAM" id="SignalP"/>
    </source>
</evidence>
<evidence type="ECO:0008006" key="4">
    <source>
        <dbReference type="Google" id="ProtNLM"/>
    </source>
</evidence>
<gene>
    <name evidence="2" type="ORF">WG900_18820</name>
</gene>
<keyword evidence="3" id="KW-1185">Reference proteome</keyword>
<comment type="caution">
    <text evidence="2">The sequence shown here is derived from an EMBL/GenBank/DDBJ whole genome shotgun (WGS) entry which is preliminary data.</text>
</comment>
<evidence type="ECO:0000313" key="2">
    <source>
        <dbReference type="EMBL" id="MEJ6011961.1"/>
    </source>
</evidence>
<name>A0ABU8SEE9_9SPHN</name>
<organism evidence="2 3">
    <name type="scientific">Novosphingobium aquae</name>
    <dbReference type="NCBI Taxonomy" id="3133435"/>
    <lineage>
        <taxon>Bacteria</taxon>
        <taxon>Pseudomonadati</taxon>
        <taxon>Pseudomonadota</taxon>
        <taxon>Alphaproteobacteria</taxon>
        <taxon>Sphingomonadales</taxon>
        <taxon>Sphingomonadaceae</taxon>
        <taxon>Novosphingobium</taxon>
    </lineage>
</organism>
<feature type="signal peptide" evidence="1">
    <location>
        <begin position="1"/>
        <end position="23"/>
    </location>
</feature>
<evidence type="ECO:0000313" key="3">
    <source>
        <dbReference type="Proteomes" id="UP001379235"/>
    </source>
</evidence>
<protein>
    <recommendedName>
        <fullName evidence="4">LTXXQ motif family protein</fullName>
    </recommendedName>
</protein>
<dbReference type="RefSeq" id="WP_339969698.1">
    <property type="nucleotide sequence ID" value="NZ_JBBHJY010000012.1"/>
</dbReference>
<accession>A0ABU8SEE9</accession>
<feature type="chain" id="PRO_5046002381" description="LTXXQ motif family protein" evidence="1">
    <location>
        <begin position="24"/>
        <end position="156"/>
    </location>
</feature>
<dbReference type="EMBL" id="JBBHJY010000012">
    <property type="protein sequence ID" value="MEJ6011961.1"/>
    <property type="molecule type" value="Genomic_DNA"/>
</dbReference>
<dbReference type="Proteomes" id="UP001379235">
    <property type="component" value="Unassembled WGS sequence"/>
</dbReference>
<reference evidence="2 3" key="1">
    <citation type="submission" date="2024-03" db="EMBL/GenBank/DDBJ databases">
        <authorList>
            <person name="Jo J.-H."/>
        </authorList>
    </citation>
    <scope>NUCLEOTIDE SEQUENCE [LARGE SCALE GENOMIC DNA]</scope>
    <source>
        <strain evidence="2 3">AS3R-12</strain>
    </source>
</reference>
<keyword evidence="1" id="KW-0732">Signal</keyword>
<proteinExistence type="predicted"/>
<sequence length="156" mass="17323">MISRISLTAALAVAALVPSSAMARPAGHGPYHNSRVAERLTDPALQARASAMAAIMSEMLLDLRVGPLARAMGEWGDPELRDVPYDARVRDFAGPDLRELPRDIAREMPRAMGQMGRTAGAIEGMIPEFERMADEMRRAIDREDRRADRYSDPRDY</sequence>